<protein>
    <submittedName>
        <fullName evidence="9">Zinc finger, CCHC domain containing 9</fullName>
    </submittedName>
</protein>
<dbReference type="SMART" id="SM00343">
    <property type="entry name" value="ZnF_C2HC"/>
    <property type="match status" value="4"/>
</dbReference>
<dbReference type="Ensembl" id="ENSAPET00000031305.1">
    <property type="protein sequence ID" value="ENSAPEP00000030491.1"/>
    <property type="gene ID" value="ENSAPEG00000021681.1"/>
</dbReference>
<feature type="domain" description="CCHC-type" evidence="8">
    <location>
        <begin position="139"/>
        <end position="154"/>
    </location>
</feature>
<evidence type="ECO:0000256" key="3">
    <source>
        <dbReference type="ARBA" id="ARBA00022771"/>
    </source>
</evidence>
<dbReference type="InterPro" id="IPR001878">
    <property type="entry name" value="Znf_CCHC"/>
</dbReference>
<reference evidence="9" key="3">
    <citation type="submission" date="2025-09" db="UniProtKB">
        <authorList>
            <consortium name="Ensembl"/>
        </authorList>
    </citation>
    <scope>IDENTIFICATION</scope>
</reference>
<reference evidence="9" key="2">
    <citation type="submission" date="2025-08" db="UniProtKB">
        <authorList>
            <consortium name="Ensembl"/>
        </authorList>
    </citation>
    <scope>IDENTIFICATION</scope>
</reference>
<dbReference type="SUPFAM" id="SSF57756">
    <property type="entry name" value="Retrovirus zinc finger-like domains"/>
    <property type="match status" value="2"/>
</dbReference>
<feature type="region of interest" description="Disordered" evidence="6">
    <location>
        <begin position="23"/>
        <end position="82"/>
    </location>
</feature>
<keyword evidence="3 5" id="KW-0863">Zinc-finger</keyword>
<dbReference type="Pfam" id="PF00098">
    <property type="entry name" value="zf-CCHC"/>
    <property type="match status" value="3"/>
</dbReference>
<evidence type="ECO:0000313" key="9">
    <source>
        <dbReference type="Ensembl" id="ENSAPEP00000030491.1"/>
    </source>
</evidence>
<dbReference type="Gene3D" id="4.10.60.10">
    <property type="entry name" value="Zinc finger, CCHC-type"/>
    <property type="match status" value="2"/>
</dbReference>
<keyword evidence="2" id="KW-0677">Repeat</keyword>
<dbReference type="PROSITE" id="PS50158">
    <property type="entry name" value="ZF_CCHC"/>
    <property type="match status" value="2"/>
</dbReference>
<dbReference type="GO" id="GO:0003676">
    <property type="term" value="F:nucleic acid binding"/>
    <property type="evidence" value="ECO:0007669"/>
    <property type="project" value="InterPro"/>
</dbReference>
<sequence>MFPSEVIFLFFSVMTRWARANNVHKHKPAEATPWNQLRGRGRGGGRSGGRAADGGEGGSHGGQRDPLRKTHPVKKPNRKKKEYVDEDVNGFLEFLQQNGASKDEEKELRDDVQTALKKDRRREDRRLKRQNDKKNRMVCFNCRKPGHGLSDCPEADRDEEMGRDVCFRCGSTEHEIHKCRAKVDPAMGEFPFAKCFICSQTGHLSRSCPDNPKGLYAQGGCCRVCGSVEHFQKDCPEHQAATNSVTVGWLSNNMSADHEDVHVPLMKTKTKTPKVVNF</sequence>
<dbReference type="FunFam" id="4.10.60.10:FF:000091">
    <property type="entry name" value="Zinc finger CCHC-type-containing 9"/>
    <property type="match status" value="1"/>
</dbReference>
<keyword evidence="10" id="KW-1185">Reference proteome</keyword>
<evidence type="ECO:0000256" key="7">
    <source>
        <dbReference type="SAM" id="SignalP"/>
    </source>
</evidence>
<accession>A0A3P8U0X0</accession>
<reference evidence="9 10" key="1">
    <citation type="submission" date="2018-03" db="EMBL/GenBank/DDBJ databases">
        <title>Finding Nemo's genes: A chromosome-scale reference assembly of the genome of the orange clownfish Amphiprion percula.</title>
        <authorList>
            <person name="Lehmann R."/>
        </authorList>
    </citation>
    <scope>NUCLEOTIDE SEQUENCE</scope>
</reference>
<evidence type="ECO:0000256" key="1">
    <source>
        <dbReference type="ARBA" id="ARBA00022723"/>
    </source>
</evidence>
<dbReference type="OMA" id="RLKRQEM"/>
<dbReference type="InterPro" id="IPR036875">
    <property type="entry name" value="Znf_CCHC_sf"/>
</dbReference>
<feature type="signal peptide" evidence="7">
    <location>
        <begin position="1"/>
        <end position="20"/>
    </location>
</feature>
<feature type="chain" id="PRO_5017976595" evidence="7">
    <location>
        <begin position="21"/>
        <end position="278"/>
    </location>
</feature>
<feature type="compositionally biased region" description="Basic residues" evidence="6">
    <location>
        <begin position="69"/>
        <end position="81"/>
    </location>
</feature>
<dbReference type="STRING" id="161767.ENSAPEP00000030491"/>
<evidence type="ECO:0000256" key="2">
    <source>
        <dbReference type="ARBA" id="ARBA00022737"/>
    </source>
</evidence>
<organism evidence="9 10">
    <name type="scientific">Amphiprion percula</name>
    <name type="common">Orange clownfish</name>
    <name type="synonym">Lutjanus percula</name>
    <dbReference type="NCBI Taxonomy" id="161767"/>
    <lineage>
        <taxon>Eukaryota</taxon>
        <taxon>Metazoa</taxon>
        <taxon>Chordata</taxon>
        <taxon>Craniata</taxon>
        <taxon>Vertebrata</taxon>
        <taxon>Euteleostomi</taxon>
        <taxon>Actinopterygii</taxon>
        <taxon>Neopterygii</taxon>
        <taxon>Teleostei</taxon>
        <taxon>Neoteleostei</taxon>
        <taxon>Acanthomorphata</taxon>
        <taxon>Ovalentaria</taxon>
        <taxon>Pomacentridae</taxon>
        <taxon>Amphiprion</taxon>
    </lineage>
</organism>
<dbReference type="GeneTree" id="ENSGT00950000183041"/>
<dbReference type="AlphaFoldDB" id="A0A3P8U0X0"/>
<keyword evidence="4" id="KW-0862">Zinc</keyword>
<dbReference type="GO" id="GO:0008270">
    <property type="term" value="F:zinc ion binding"/>
    <property type="evidence" value="ECO:0007669"/>
    <property type="project" value="UniProtKB-KW"/>
</dbReference>
<dbReference type="InterPro" id="IPR042246">
    <property type="entry name" value="ZCCHC9"/>
</dbReference>
<feature type="compositionally biased region" description="Gly residues" evidence="6">
    <location>
        <begin position="42"/>
        <end position="61"/>
    </location>
</feature>
<evidence type="ECO:0000256" key="6">
    <source>
        <dbReference type="SAM" id="MobiDB-lite"/>
    </source>
</evidence>
<dbReference type="Proteomes" id="UP000265080">
    <property type="component" value="Chromosome 16"/>
</dbReference>
<dbReference type="PANTHER" id="PTHR46242">
    <property type="entry name" value="ZINC FINGER CCHC DOMAIN-CONTAINING PROTEIN 9 ZCCHC9"/>
    <property type="match status" value="1"/>
</dbReference>
<name>A0A3P8U0X0_AMPPE</name>
<evidence type="ECO:0000256" key="4">
    <source>
        <dbReference type="ARBA" id="ARBA00022833"/>
    </source>
</evidence>
<keyword evidence="7" id="KW-0732">Signal</keyword>
<feature type="region of interest" description="Disordered" evidence="6">
    <location>
        <begin position="102"/>
        <end position="130"/>
    </location>
</feature>
<keyword evidence="1" id="KW-0479">Metal-binding</keyword>
<evidence type="ECO:0000256" key="5">
    <source>
        <dbReference type="PROSITE-ProRule" id="PRU00047"/>
    </source>
</evidence>
<evidence type="ECO:0000259" key="8">
    <source>
        <dbReference type="PROSITE" id="PS50158"/>
    </source>
</evidence>
<feature type="domain" description="CCHC-type" evidence="8">
    <location>
        <begin position="194"/>
        <end position="210"/>
    </location>
</feature>
<proteinExistence type="predicted"/>
<feature type="compositionally biased region" description="Basic and acidic residues" evidence="6">
    <location>
        <begin position="121"/>
        <end position="130"/>
    </location>
</feature>
<feature type="compositionally biased region" description="Basic and acidic residues" evidence="6">
    <location>
        <begin position="102"/>
        <end position="112"/>
    </location>
</feature>
<dbReference type="PANTHER" id="PTHR46242:SF1">
    <property type="entry name" value="ZINC FINGER CCHC DOMAIN-CONTAINING PROTEIN 9"/>
    <property type="match status" value="1"/>
</dbReference>
<evidence type="ECO:0000313" key="10">
    <source>
        <dbReference type="Proteomes" id="UP000265080"/>
    </source>
</evidence>
<dbReference type="GO" id="GO:0005730">
    <property type="term" value="C:nucleolus"/>
    <property type="evidence" value="ECO:0007669"/>
    <property type="project" value="TreeGrafter"/>
</dbReference>